<dbReference type="GO" id="GO:0003723">
    <property type="term" value="F:RNA binding"/>
    <property type="evidence" value="ECO:0007669"/>
    <property type="project" value="TreeGrafter"/>
</dbReference>
<accession>A0A0J1B7M0</accession>
<feature type="region of interest" description="Disordered" evidence="7">
    <location>
        <begin position="106"/>
        <end position="137"/>
    </location>
</feature>
<dbReference type="EMBL" id="LECT01000044">
    <property type="protein sequence ID" value="KLU02563.1"/>
    <property type="molecule type" value="Genomic_DNA"/>
</dbReference>
<organism evidence="8 9">
    <name type="scientific">Rhodopirellula islandica</name>
    <dbReference type="NCBI Taxonomy" id="595434"/>
    <lineage>
        <taxon>Bacteria</taxon>
        <taxon>Pseudomonadati</taxon>
        <taxon>Planctomycetota</taxon>
        <taxon>Planctomycetia</taxon>
        <taxon>Pirellulales</taxon>
        <taxon>Pirellulaceae</taxon>
        <taxon>Rhodopirellula</taxon>
    </lineage>
</organism>
<dbReference type="PANTHER" id="PTHR21569">
    <property type="entry name" value="RIBOSOMAL PROTEIN S9"/>
    <property type="match status" value="1"/>
</dbReference>
<dbReference type="STRING" id="595434.RISK_005629"/>
<dbReference type="InterPro" id="IPR000754">
    <property type="entry name" value="Ribosomal_uS9"/>
</dbReference>
<feature type="compositionally biased region" description="Basic residues" evidence="7">
    <location>
        <begin position="118"/>
        <end position="137"/>
    </location>
</feature>
<evidence type="ECO:0000256" key="6">
    <source>
        <dbReference type="RuleBase" id="RU003815"/>
    </source>
</evidence>
<comment type="caution">
    <text evidence="8">The sequence shown here is derived from an EMBL/GenBank/DDBJ whole genome shotgun (WGS) entry which is preliminary data.</text>
</comment>
<gene>
    <name evidence="5" type="primary">rpsI</name>
    <name evidence="8" type="ORF">RISK_005629</name>
</gene>
<dbReference type="FunFam" id="3.30.230.10:FF:000001">
    <property type="entry name" value="30S ribosomal protein S9"/>
    <property type="match status" value="1"/>
</dbReference>
<dbReference type="AlphaFoldDB" id="A0A0J1B7M0"/>
<evidence type="ECO:0000256" key="3">
    <source>
        <dbReference type="ARBA" id="ARBA00023274"/>
    </source>
</evidence>
<evidence type="ECO:0000256" key="7">
    <source>
        <dbReference type="SAM" id="MobiDB-lite"/>
    </source>
</evidence>
<evidence type="ECO:0000256" key="4">
    <source>
        <dbReference type="ARBA" id="ARBA00035259"/>
    </source>
</evidence>
<dbReference type="InterPro" id="IPR020568">
    <property type="entry name" value="Ribosomal_Su5_D2-typ_SF"/>
</dbReference>
<reference evidence="8" key="1">
    <citation type="submission" date="2015-05" db="EMBL/GenBank/DDBJ databases">
        <title>Permanent draft genome of Rhodopirellula islandicus K833.</title>
        <authorList>
            <person name="Kizina J."/>
            <person name="Richter M."/>
            <person name="Glockner F.O."/>
            <person name="Harder J."/>
        </authorList>
    </citation>
    <scope>NUCLEOTIDE SEQUENCE [LARGE SCALE GENOMIC DNA]</scope>
    <source>
        <strain evidence="8">K833</strain>
    </source>
</reference>
<dbReference type="Gene3D" id="3.30.230.10">
    <property type="match status" value="1"/>
</dbReference>
<dbReference type="InterPro" id="IPR023035">
    <property type="entry name" value="Ribosomal_uS9_bac/plastid"/>
</dbReference>
<protein>
    <recommendedName>
        <fullName evidence="4 5">Small ribosomal subunit protein uS9</fullName>
    </recommendedName>
</protein>
<sequence>MIAVKKDKINGDALGTGRRKSSVARVRVRPGSGKITINGKSIEDYFVNDQHRYAITEPLEAAGLTETVDLLIRVSGGGMTGQAGAVRMGLARALCSHDEALHDPMREGSFLTRDSRMKERKKPGLRGARRGVQFSKR</sequence>
<dbReference type="PANTHER" id="PTHR21569:SF1">
    <property type="entry name" value="SMALL RIBOSOMAL SUBUNIT PROTEIN US9M"/>
    <property type="match status" value="1"/>
</dbReference>
<evidence type="ECO:0000256" key="1">
    <source>
        <dbReference type="ARBA" id="ARBA00005251"/>
    </source>
</evidence>
<dbReference type="PROSITE" id="PS00360">
    <property type="entry name" value="RIBOSOMAL_S9"/>
    <property type="match status" value="1"/>
</dbReference>
<comment type="similarity">
    <text evidence="1 5 6">Belongs to the universal ribosomal protein uS9 family.</text>
</comment>
<keyword evidence="2 5" id="KW-0689">Ribosomal protein</keyword>
<evidence type="ECO:0000256" key="2">
    <source>
        <dbReference type="ARBA" id="ARBA00022980"/>
    </source>
</evidence>
<evidence type="ECO:0000313" key="9">
    <source>
        <dbReference type="Proteomes" id="UP000036367"/>
    </source>
</evidence>
<dbReference type="HAMAP" id="MF_00532_B">
    <property type="entry name" value="Ribosomal_uS9_B"/>
    <property type="match status" value="1"/>
</dbReference>
<evidence type="ECO:0000256" key="5">
    <source>
        <dbReference type="HAMAP-Rule" id="MF_00532"/>
    </source>
</evidence>
<dbReference type="OrthoDB" id="9803965at2"/>
<proteinExistence type="inferred from homology"/>
<dbReference type="GO" id="GO:0006412">
    <property type="term" value="P:translation"/>
    <property type="evidence" value="ECO:0007669"/>
    <property type="project" value="UniProtKB-UniRule"/>
</dbReference>
<dbReference type="Pfam" id="PF00380">
    <property type="entry name" value="Ribosomal_S9"/>
    <property type="match status" value="1"/>
</dbReference>
<dbReference type="Proteomes" id="UP000036367">
    <property type="component" value="Unassembled WGS sequence"/>
</dbReference>
<keyword evidence="9" id="KW-1185">Reference proteome</keyword>
<dbReference type="GO" id="GO:0003735">
    <property type="term" value="F:structural constituent of ribosome"/>
    <property type="evidence" value="ECO:0007669"/>
    <property type="project" value="InterPro"/>
</dbReference>
<dbReference type="GO" id="GO:0022627">
    <property type="term" value="C:cytosolic small ribosomal subunit"/>
    <property type="evidence" value="ECO:0007669"/>
    <property type="project" value="TreeGrafter"/>
</dbReference>
<evidence type="ECO:0000313" key="8">
    <source>
        <dbReference type="EMBL" id="KLU02563.1"/>
    </source>
</evidence>
<keyword evidence="3 5" id="KW-0687">Ribonucleoprotein</keyword>
<dbReference type="InterPro" id="IPR020574">
    <property type="entry name" value="Ribosomal_uS9_CS"/>
</dbReference>
<dbReference type="InterPro" id="IPR014721">
    <property type="entry name" value="Ribsml_uS5_D2-typ_fold_subgr"/>
</dbReference>
<dbReference type="NCBIfam" id="NF001099">
    <property type="entry name" value="PRK00132.1"/>
    <property type="match status" value="1"/>
</dbReference>
<dbReference type="RefSeq" id="WP_047816582.1">
    <property type="nucleotide sequence ID" value="NZ_LECT01000044.1"/>
</dbReference>
<name>A0A0J1B7M0_RHOIS</name>
<dbReference type="PATRIC" id="fig|595434.4.peg.5346"/>
<dbReference type="SUPFAM" id="SSF54211">
    <property type="entry name" value="Ribosomal protein S5 domain 2-like"/>
    <property type="match status" value="1"/>
</dbReference>